<dbReference type="GO" id="GO:0044781">
    <property type="term" value="P:bacterial-type flagellum organization"/>
    <property type="evidence" value="ECO:0007669"/>
    <property type="project" value="InterPro"/>
</dbReference>
<evidence type="ECO:0000313" key="8">
    <source>
        <dbReference type="Proteomes" id="UP000287969"/>
    </source>
</evidence>
<comment type="subcellular location">
    <subcellularLocation>
        <location evidence="1">Cell membrane</location>
    </subcellularLocation>
</comment>
<dbReference type="EMBL" id="CP035282">
    <property type="protein sequence ID" value="QAT61620.1"/>
    <property type="molecule type" value="Genomic_DNA"/>
</dbReference>
<gene>
    <name evidence="7" type="ORF">EQM13_08495</name>
</gene>
<dbReference type="KEGG" id="spoa:EQM13_08495"/>
<reference evidence="8" key="1">
    <citation type="submission" date="2019-01" db="EMBL/GenBank/DDBJ databases">
        <title>Draft genomes of a novel of Sporanaerobacter strains.</title>
        <authorList>
            <person name="Ma S."/>
        </authorList>
    </citation>
    <scope>NUCLEOTIDE SEQUENCE [LARGE SCALE GENOMIC DNA]</scope>
    <source>
        <strain evidence="8">NJN-17</strain>
    </source>
</reference>
<dbReference type="OrthoDB" id="3035998at2"/>
<keyword evidence="5 6" id="KW-0472">Membrane</keyword>
<evidence type="ECO:0000256" key="6">
    <source>
        <dbReference type="SAM" id="Phobius"/>
    </source>
</evidence>
<evidence type="ECO:0000256" key="1">
    <source>
        <dbReference type="ARBA" id="ARBA00004236"/>
    </source>
</evidence>
<evidence type="ECO:0000256" key="4">
    <source>
        <dbReference type="ARBA" id="ARBA00022989"/>
    </source>
</evidence>
<name>A0A410QCB6_9FIRM</name>
<keyword evidence="2" id="KW-1003">Cell membrane</keyword>
<dbReference type="Pfam" id="PF04347">
    <property type="entry name" value="FliO"/>
    <property type="match status" value="1"/>
</dbReference>
<organism evidence="7 8">
    <name type="scientific">Acidilutibacter cellobiosedens</name>
    <dbReference type="NCBI Taxonomy" id="2507161"/>
    <lineage>
        <taxon>Bacteria</taxon>
        <taxon>Bacillati</taxon>
        <taxon>Bacillota</taxon>
        <taxon>Tissierellia</taxon>
        <taxon>Tissierellales</taxon>
        <taxon>Acidilutibacteraceae</taxon>
        <taxon>Acidilutibacter</taxon>
    </lineage>
</organism>
<dbReference type="GO" id="GO:0016020">
    <property type="term" value="C:membrane"/>
    <property type="evidence" value="ECO:0007669"/>
    <property type="project" value="InterPro"/>
</dbReference>
<evidence type="ECO:0008006" key="9">
    <source>
        <dbReference type="Google" id="ProtNLM"/>
    </source>
</evidence>
<keyword evidence="3 6" id="KW-0812">Transmembrane</keyword>
<protein>
    <recommendedName>
        <fullName evidence="9">Flagellar protein</fullName>
    </recommendedName>
</protein>
<evidence type="ECO:0000256" key="3">
    <source>
        <dbReference type="ARBA" id="ARBA00022692"/>
    </source>
</evidence>
<evidence type="ECO:0000256" key="2">
    <source>
        <dbReference type="ARBA" id="ARBA00022475"/>
    </source>
</evidence>
<keyword evidence="8" id="KW-1185">Reference proteome</keyword>
<dbReference type="AlphaFoldDB" id="A0A410QCB6"/>
<dbReference type="Proteomes" id="UP000287969">
    <property type="component" value="Chromosome"/>
</dbReference>
<sequence length="173" mass="19910">MGKYFGGIFIFLITVFNSFAYAEGNGGEESFLKLFIKMILYLLIFIAVIVLCFYGTKLVGKRSKSFFKSKYMEIIDTVSLGTNVKLIVMKVNDKIYIMGVGNNGFTLIDKINEDEFPIYEESDEKNFTDYLKKYNSILALKDLGKIKDKLKMKRSNEVNSNECRDEKDDKKNS</sequence>
<evidence type="ECO:0000256" key="5">
    <source>
        <dbReference type="ARBA" id="ARBA00023136"/>
    </source>
</evidence>
<dbReference type="InterPro" id="IPR022781">
    <property type="entry name" value="Flagellar_biosynth_FliO"/>
</dbReference>
<evidence type="ECO:0000313" key="7">
    <source>
        <dbReference type="EMBL" id="QAT61620.1"/>
    </source>
</evidence>
<accession>A0A410QCB6</accession>
<dbReference type="RefSeq" id="WP_071138755.1">
    <property type="nucleotide sequence ID" value="NZ_CP035282.1"/>
</dbReference>
<proteinExistence type="predicted"/>
<keyword evidence="4 6" id="KW-1133">Transmembrane helix</keyword>
<feature type="transmembrane region" description="Helical" evidence="6">
    <location>
        <begin position="38"/>
        <end position="60"/>
    </location>
</feature>